<keyword evidence="2" id="KW-1185">Reference proteome</keyword>
<reference evidence="1" key="1">
    <citation type="submission" date="2021-06" db="EMBL/GenBank/DDBJ databases">
        <authorList>
            <person name="Kallberg Y."/>
            <person name="Tangrot J."/>
            <person name="Rosling A."/>
        </authorList>
    </citation>
    <scope>NUCLEOTIDE SEQUENCE</scope>
    <source>
        <strain evidence="1">BR232B</strain>
    </source>
</reference>
<dbReference type="Proteomes" id="UP000789739">
    <property type="component" value="Unassembled WGS sequence"/>
</dbReference>
<protein>
    <submittedName>
        <fullName evidence="1">8107_t:CDS:1</fullName>
    </submittedName>
</protein>
<evidence type="ECO:0000313" key="2">
    <source>
        <dbReference type="Proteomes" id="UP000789739"/>
    </source>
</evidence>
<name>A0A9N9CN04_9GLOM</name>
<evidence type="ECO:0000313" key="1">
    <source>
        <dbReference type="EMBL" id="CAG8607033.1"/>
    </source>
</evidence>
<sequence length="210" mass="23562">MSWIAAGVGKSRFIHEAAKKAEAHILRTTFEYGVLKSVINEADSSTYHDVSAIMEIWLLTFMLGQTMVIIMDEAHCMGPPPASLRTSCNIHELISKTKKIYSRMEYIDDEVTPMAKHFVSVALHLVLQEVALAWSGLTTFTFCQDVRKTLPYFSYDDVKAVVGQYINLGFYSLSSTEVTSVIAQLTGPPIPRITEIFLETCWQKQGTSQK</sequence>
<comment type="caution">
    <text evidence="1">The sequence shown here is derived from an EMBL/GenBank/DDBJ whole genome shotgun (WGS) entry which is preliminary data.</text>
</comment>
<organism evidence="1 2">
    <name type="scientific">Paraglomus brasilianum</name>
    <dbReference type="NCBI Taxonomy" id="144538"/>
    <lineage>
        <taxon>Eukaryota</taxon>
        <taxon>Fungi</taxon>
        <taxon>Fungi incertae sedis</taxon>
        <taxon>Mucoromycota</taxon>
        <taxon>Glomeromycotina</taxon>
        <taxon>Glomeromycetes</taxon>
        <taxon>Paraglomerales</taxon>
        <taxon>Paraglomeraceae</taxon>
        <taxon>Paraglomus</taxon>
    </lineage>
</organism>
<gene>
    <name evidence="1" type="ORF">PBRASI_LOCUS7959</name>
</gene>
<dbReference type="AlphaFoldDB" id="A0A9N9CN04"/>
<accession>A0A9N9CN04</accession>
<proteinExistence type="predicted"/>
<dbReference type="EMBL" id="CAJVPI010001323">
    <property type="protein sequence ID" value="CAG8607033.1"/>
    <property type="molecule type" value="Genomic_DNA"/>
</dbReference>